<evidence type="ECO:0000256" key="6">
    <source>
        <dbReference type="HAMAP-Rule" id="MF_00073"/>
    </source>
</evidence>
<dbReference type="EMBL" id="BMUT01000012">
    <property type="protein sequence ID" value="GGX98939.1"/>
    <property type="molecule type" value="Genomic_DNA"/>
</dbReference>
<dbReference type="NCBIfam" id="TIGR01951">
    <property type="entry name" value="nusB"/>
    <property type="match status" value="1"/>
</dbReference>
<keyword evidence="5 6" id="KW-0804">Transcription</keyword>
<dbReference type="InterPro" id="IPR006027">
    <property type="entry name" value="NusB_RsmB_TIM44"/>
</dbReference>
<dbReference type="InterPro" id="IPR035926">
    <property type="entry name" value="NusB-like_sf"/>
</dbReference>
<gene>
    <name evidence="6 8" type="primary">nusB</name>
    <name evidence="8" type="ORF">GCM10010324_51460</name>
</gene>
<proteinExistence type="inferred from homology"/>
<evidence type="ECO:0000313" key="8">
    <source>
        <dbReference type="EMBL" id="GGX98939.1"/>
    </source>
</evidence>
<comment type="similarity">
    <text evidence="1 6">Belongs to the NusB family.</text>
</comment>
<dbReference type="PANTHER" id="PTHR11078">
    <property type="entry name" value="N UTILIZATION SUBSTANCE PROTEIN B-RELATED"/>
    <property type="match status" value="1"/>
</dbReference>
<keyword evidence="4 6" id="KW-0805">Transcription regulation</keyword>
<evidence type="ECO:0000256" key="3">
    <source>
        <dbReference type="ARBA" id="ARBA00022884"/>
    </source>
</evidence>
<dbReference type="SUPFAM" id="SSF48013">
    <property type="entry name" value="NusB-like"/>
    <property type="match status" value="1"/>
</dbReference>
<evidence type="ECO:0000259" key="7">
    <source>
        <dbReference type="Pfam" id="PF01029"/>
    </source>
</evidence>
<dbReference type="Pfam" id="PF01029">
    <property type="entry name" value="NusB"/>
    <property type="match status" value="1"/>
</dbReference>
<comment type="caution">
    <text evidence="8">The sequence shown here is derived from an EMBL/GenBank/DDBJ whole genome shotgun (WGS) entry which is preliminary data.</text>
</comment>
<dbReference type="InterPro" id="IPR011605">
    <property type="entry name" value="NusB_fam"/>
</dbReference>
<accession>A0ABQ2Z034</accession>
<comment type="function">
    <text evidence="6">Involved in transcription antitermination. Required for transcription of ribosomal RNA (rRNA) genes. Binds specifically to the boxA antiterminator sequence of the ribosomal RNA (rrn) operons.</text>
</comment>
<keyword evidence="2 6" id="KW-0889">Transcription antitermination</keyword>
<reference evidence="9" key="1">
    <citation type="journal article" date="2019" name="Int. J. Syst. Evol. Microbiol.">
        <title>The Global Catalogue of Microorganisms (GCM) 10K type strain sequencing project: providing services to taxonomists for standard genome sequencing and annotation.</title>
        <authorList>
            <consortium name="The Broad Institute Genomics Platform"/>
            <consortium name="The Broad Institute Genome Sequencing Center for Infectious Disease"/>
            <person name="Wu L."/>
            <person name="Ma J."/>
        </authorList>
    </citation>
    <scope>NUCLEOTIDE SEQUENCE [LARGE SCALE GENOMIC DNA]</scope>
    <source>
        <strain evidence="9">JCM 4586</strain>
    </source>
</reference>
<dbReference type="RefSeq" id="WP_190024120.1">
    <property type="nucleotide sequence ID" value="NZ_BMUT01000012.1"/>
</dbReference>
<dbReference type="HAMAP" id="MF_00073">
    <property type="entry name" value="NusB"/>
    <property type="match status" value="1"/>
</dbReference>
<evidence type="ECO:0000313" key="9">
    <source>
        <dbReference type="Proteomes" id="UP000659223"/>
    </source>
</evidence>
<evidence type="ECO:0000256" key="5">
    <source>
        <dbReference type="ARBA" id="ARBA00023163"/>
    </source>
</evidence>
<name>A0ABQ2Z034_9ACTN</name>
<sequence>MAARSKARKRAFQILFEADQRGISVQNVLADWIRHSRSDDRQPPVNEYTMQLVEGYAEHVARIDELIATYAVDWDLDRMPVADRNIVRLGAYELIWEDGTPDAVAIDEAVQLAKEFSTDESPAFVNGLLGRFKELKPGLRREEK</sequence>
<keyword evidence="3 6" id="KW-0694">RNA-binding</keyword>
<protein>
    <recommendedName>
        <fullName evidence="6">Transcription antitermination protein NusB</fullName>
    </recommendedName>
    <alternativeName>
        <fullName evidence="6">Antitermination factor NusB</fullName>
    </alternativeName>
</protein>
<keyword evidence="9" id="KW-1185">Reference proteome</keyword>
<dbReference type="PANTHER" id="PTHR11078:SF3">
    <property type="entry name" value="ANTITERMINATION NUSB DOMAIN-CONTAINING PROTEIN"/>
    <property type="match status" value="1"/>
</dbReference>
<evidence type="ECO:0000256" key="4">
    <source>
        <dbReference type="ARBA" id="ARBA00023015"/>
    </source>
</evidence>
<dbReference type="Proteomes" id="UP000659223">
    <property type="component" value="Unassembled WGS sequence"/>
</dbReference>
<dbReference type="Gene3D" id="1.10.940.10">
    <property type="entry name" value="NusB-like"/>
    <property type="match status" value="1"/>
</dbReference>
<evidence type="ECO:0000256" key="1">
    <source>
        <dbReference type="ARBA" id="ARBA00005952"/>
    </source>
</evidence>
<feature type="domain" description="NusB/RsmB/TIM44" evidence="7">
    <location>
        <begin position="6"/>
        <end position="132"/>
    </location>
</feature>
<evidence type="ECO:0000256" key="2">
    <source>
        <dbReference type="ARBA" id="ARBA00022814"/>
    </source>
</evidence>
<organism evidence="8 9">
    <name type="scientific">Streptomyces hiroshimensis</name>
    <dbReference type="NCBI Taxonomy" id="66424"/>
    <lineage>
        <taxon>Bacteria</taxon>
        <taxon>Bacillati</taxon>
        <taxon>Actinomycetota</taxon>
        <taxon>Actinomycetes</taxon>
        <taxon>Kitasatosporales</taxon>
        <taxon>Streptomycetaceae</taxon>
        <taxon>Streptomyces</taxon>
    </lineage>
</organism>